<name>A0A1I4QG20_9BACT</name>
<dbReference type="OrthoDB" id="9801330at2"/>
<dbReference type="Pfam" id="PF00572">
    <property type="entry name" value="Ribosomal_L13"/>
    <property type="match status" value="1"/>
</dbReference>
<dbReference type="InterPro" id="IPR036899">
    <property type="entry name" value="Ribosomal_uL13_sf"/>
</dbReference>
<dbReference type="GO" id="GO:0022625">
    <property type="term" value="C:cytosolic large ribosomal subunit"/>
    <property type="evidence" value="ECO:0007669"/>
    <property type="project" value="TreeGrafter"/>
</dbReference>
<dbReference type="AlphaFoldDB" id="A0A1I4QG20"/>
<dbReference type="GO" id="GO:0003729">
    <property type="term" value="F:mRNA binding"/>
    <property type="evidence" value="ECO:0007669"/>
    <property type="project" value="UniProtKB-ARBA"/>
</dbReference>
<keyword evidence="3 6" id="KW-0689">Ribosomal protein</keyword>
<dbReference type="GO" id="GO:0006412">
    <property type="term" value="P:translation"/>
    <property type="evidence" value="ECO:0007669"/>
    <property type="project" value="UniProtKB-UniRule"/>
</dbReference>
<comment type="subunit">
    <text evidence="2 6">Part of the 50S ribosomal subunit.</text>
</comment>
<dbReference type="SUPFAM" id="SSF52161">
    <property type="entry name" value="Ribosomal protein L13"/>
    <property type="match status" value="1"/>
</dbReference>
<protein>
    <recommendedName>
        <fullName evidence="5 6">Large ribosomal subunit protein uL13</fullName>
    </recommendedName>
</protein>
<keyword evidence="4 6" id="KW-0687">Ribonucleoprotein</keyword>
<evidence type="ECO:0000256" key="8">
    <source>
        <dbReference type="RuleBase" id="RU003878"/>
    </source>
</evidence>
<accession>A0A1I4QG20</accession>
<comment type="function">
    <text evidence="6 8">This protein is one of the early assembly proteins of the 50S ribosomal subunit, although it is not seen to bind rRNA by itself. It is important during the early stages of 50S assembly.</text>
</comment>
<evidence type="ECO:0000256" key="5">
    <source>
        <dbReference type="ARBA" id="ARBA00035201"/>
    </source>
</evidence>
<evidence type="ECO:0000256" key="4">
    <source>
        <dbReference type="ARBA" id="ARBA00023274"/>
    </source>
</evidence>
<evidence type="ECO:0000256" key="1">
    <source>
        <dbReference type="ARBA" id="ARBA00006227"/>
    </source>
</evidence>
<dbReference type="NCBIfam" id="TIGR01066">
    <property type="entry name" value="rplM_bact"/>
    <property type="match status" value="1"/>
</dbReference>
<evidence type="ECO:0000256" key="7">
    <source>
        <dbReference type="RuleBase" id="RU003877"/>
    </source>
</evidence>
<dbReference type="GO" id="GO:0003735">
    <property type="term" value="F:structural constituent of ribosome"/>
    <property type="evidence" value="ECO:0007669"/>
    <property type="project" value="InterPro"/>
</dbReference>
<evidence type="ECO:0000256" key="2">
    <source>
        <dbReference type="ARBA" id="ARBA00011838"/>
    </source>
</evidence>
<proteinExistence type="inferred from homology"/>
<evidence type="ECO:0000256" key="3">
    <source>
        <dbReference type="ARBA" id="ARBA00022980"/>
    </source>
</evidence>
<dbReference type="Gene3D" id="3.90.1180.10">
    <property type="entry name" value="Ribosomal protein L13"/>
    <property type="match status" value="1"/>
</dbReference>
<dbReference type="EMBL" id="FOUU01000001">
    <property type="protein sequence ID" value="SFM39062.1"/>
    <property type="molecule type" value="Genomic_DNA"/>
</dbReference>
<organism evidence="9 10">
    <name type="scientific">Thermodesulforhabdus norvegica</name>
    <dbReference type="NCBI Taxonomy" id="39841"/>
    <lineage>
        <taxon>Bacteria</taxon>
        <taxon>Pseudomonadati</taxon>
        <taxon>Thermodesulfobacteriota</taxon>
        <taxon>Syntrophobacteria</taxon>
        <taxon>Syntrophobacterales</taxon>
        <taxon>Thermodesulforhabdaceae</taxon>
        <taxon>Thermodesulforhabdus</taxon>
    </lineage>
</organism>
<reference evidence="9 10" key="1">
    <citation type="submission" date="2016-10" db="EMBL/GenBank/DDBJ databases">
        <authorList>
            <person name="de Groot N.N."/>
        </authorList>
    </citation>
    <scope>NUCLEOTIDE SEQUENCE [LARGE SCALE GENOMIC DNA]</scope>
    <source>
        <strain evidence="9 10">DSM 9990</strain>
    </source>
</reference>
<evidence type="ECO:0000313" key="9">
    <source>
        <dbReference type="EMBL" id="SFM39062.1"/>
    </source>
</evidence>
<dbReference type="GO" id="GO:0017148">
    <property type="term" value="P:negative regulation of translation"/>
    <property type="evidence" value="ECO:0007669"/>
    <property type="project" value="TreeGrafter"/>
</dbReference>
<sequence>MKTESAKFDPNRRKWILVDAEGQVLGRLASKIAARLRGKHLPDFTPHVDLGDFVVVINAEKVRLTGRKWDRKIYYRHSGYIGGLKATTAKKMREEHPERLIYYAVKGMLPKNRLGRKLLKKLKVYAGPEHPHEAQQPEPVQL</sequence>
<dbReference type="Proteomes" id="UP000199611">
    <property type="component" value="Unassembled WGS sequence"/>
</dbReference>
<dbReference type="FunFam" id="3.90.1180.10:FF:000001">
    <property type="entry name" value="50S ribosomal protein L13"/>
    <property type="match status" value="1"/>
</dbReference>
<evidence type="ECO:0000313" key="10">
    <source>
        <dbReference type="Proteomes" id="UP000199611"/>
    </source>
</evidence>
<gene>
    <name evidence="6 8" type="primary">rplM</name>
    <name evidence="9" type="ORF">SAMN05660836_00021</name>
</gene>
<dbReference type="RefSeq" id="WP_093392452.1">
    <property type="nucleotide sequence ID" value="NZ_FOUU01000001.1"/>
</dbReference>
<dbReference type="HAMAP" id="MF_01366">
    <property type="entry name" value="Ribosomal_uL13"/>
    <property type="match status" value="1"/>
</dbReference>
<dbReference type="CDD" id="cd00392">
    <property type="entry name" value="Ribosomal_L13"/>
    <property type="match status" value="1"/>
</dbReference>
<keyword evidence="10" id="KW-1185">Reference proteome</keyword>
<dbReference type="InterPro" id="IPR005822">
    <property type="entry name" value="Ribosomal_uL13"/>
</dbReference>
<dbReference type="PIRSF" id="PIRSF002181">
    <property type="entry name" value="Ribosomal_L13"/>
    <property type="match status" value="1"/>
</dbReference>
<evidence type="ECO:0000256" key="6">
    <source>
        <dbReference type="HAMAP-Rule" id="MF_01366"/>
    </source>
</evidence>
<dbReference type="STRING" id="39841.SAMN05660836_00021"/>
<dbReference type="InterPro" id="IPR005823">
    <property type="entry name" value="Ribosomal_uL13_bac-type"/>
</dbReference>
<dbReference type="PANTHER" id="PTHR11545">
    <property type="entry name" value="RIBOSOMAL PROTEIN L13"/>
    <property type="match status" value="1"/>
</dbReference>
<comment type="similarity">
    <text evidence="1 6 7">Belongs to the universal ribosomal protein uL13 family.</text>
</comment>
<dbReference type="PANTHER" id="PTHR11545:SF2">
    <property type="entry name" value="LARGE RIBOSOMAL SUBUNIT PROTEIN UL13M"/>
    <property type="match status" value="1"/>
</dbReference>
<dbReference type="InterPro" id="IPR023563">
    <property type="entry name" value="Ribosomal_uL13_CS"/>
</dbReference>
<dbReference type="PROSITE" id="PS00783">
    <property type="entry name" value="RIBOSOMAL_L13"/>
    <property type="match status" value="1"/>
</dbReference>